<dbReference type="AlphaFoldDB" id="A0AAV2TE70"/>
<dbReference type="PRINTS" id="PR00837">
    <property type="entry name" value="V5TPXLIKE"/>
</dbReference>
<dbReference type="EMBL" id="CAXLJL010000212">
    <property type="protein sequence ID" value="CAL5134582.1"/>
    <property type="molecule type" value="Genomic_DNA"/>
</dbReference>
<dbReference type="InterPro" id="IPR018244">
    <property type="entry name" value="Allrgn_V5/Tpx1_CS"/>
</dbReference>
<dbReference type="SUPFAM" id="SSF55797">
    <property type="entry name" value="PR-1-like"/>
    <property type="match status" value="1"/>
</dbReference>
<comment type="caution">
    <text evidence="2">The sequence shown here is derived from an EMBL/GenBank/DDBJ whole genome shotgun (WGS) entry which is preliminary data.</text>
</comment>
<feature type="domain" description="SCP" evidence="1">
    <location>
        <begin position="5"/>
        <end position="140"/>
    </location>
</feature>
<dbReference type="FunFam" id="3.40.33.10:FF:000002">
    <property type="entry name" value="Golgi-associated plant pathogenesis-related protein 1"/>
    <property type="match status" value="1"/>
</dbReference>
<protein>
    <recommendedName>
        <fullName evidence="1">SCP domain-containing protein</fullName>
    </recommendedName>
</protein>
<dbReference type="InterPro" id="IPR002413">
    <property type="entry name" value="V5_allergen-like"/>
</dbReference>
<dbReference type="InterPro" id="IPR035940">
    <property type="entry name" value="CAP_sf"/>
</dbReference>
<name>A0AAV2TE70_CALDB</name>
<evidence type="ECO:0000313" key="3">
    <source>
        <dbReference type="Proteomes" id="UP001497525"/>
    </source>
</evidence>
<organism evidence="2 3">
    <name type="scientific">Calicophoron daubneyi</name>
    <name type="common">Rumen fluke</name>
    <name type="synonym">Paramphistomum daubneyi</name>
    <dbReference type="NCBI Taxonomy" id="300641"/>
    <lineage>
        <taxon>Eukaryota</taxon>
        <taxon>Metazoa</taxon>
        <taxon>Spiralia</taxon>
        <taxon>Lophotrochozoa</taxon>
        <taxon>Platyhelminthes</taxon>
        <taxon>Trematoda</taxon>
        <taxon>Digenea</taxon>
        <taxon>Plagiorchiida</taxon>
        <taxon>Pronocephalata</taxon>
        <taxon>Paramphistomoidea</taxon>
        <taxon>Paramphistomidae</taxon>
        <taxon>Calicophoron</taxon>
    </lineage>
</organism>
<dbReference type="PRINTS" id="PR00838">
    <property type="entry name" value="V5ALLERGEN"/>
</dbReference>
<evidence type="ECO:0000259" key="1">
    <source>
        <dbReference type="SMART" id="SM00198"/>
    </source>
</evidence>
<dbReference type="Proteomes" id="UP001497525">
    <property type="component" value="Unassembled WGS sequence"/>
</dbReference>
<dbReference type="Pfam" id="PF00188">
    <property type="entry name" value="CAP"/>
    <property type="match status" value="1"/>
</dbReference>
<sequence length="171" mass="18842">MPDAQLNKEAIEAHNRLRVKHGCGPLTYDAGLAQTAQTWAEKLSERGAMQHSGSKVYGENLAYRKSTGAADMNGEEATDYWYSEIEQHNFDRNEFQMDSGHFTQVVWKDTTHAGFGKAKSKDGHSVYVVGQYTPPGNVQGMFQTNVSIPGVKVVVGKSGSRFYLSGLAECF</sequence>
<dbReference type="PANTHER" id="PTHR10334">
    <property type="entry name" value="CYSTEINE-RICH SECRETORY PROTEIN-RELATED"/>
    <property type="match status" value="1"/>
</dbReference>
<gene>
    <name evidence="2" type="ORF">CDAUBV1_LOCUS8365</name>
</gene>
<proteinExistence type="predicted"/>
<dbReference type="InterPro" id="IPR034113">
    <property type="entry name" value="SCP_GAPR1-like"/>
</dbReference>
<dbReference type="Gene3D" id="3.40.33.10">
    <property type="entry name" value="CAP"/>
    <property type="match status" value="1"/>
</dbReference>
<evidence type="ECO:0000313" key="2">
    <source>
        <dbReference type="EMBL" id="CAL5134582.1"/>
    </source>
</evidence>
<dbReference type="InterPro" id="IPR001283">
    <property type="entry name" value="CRISP-related"/>
</dbReference>
<accession>A0AAV2TE70</accession>
<dbReference type="SMART" id="SM00198">
    <property type="entry name" value="SCP"/>
    <property type="match status" value="1"/>
</dbReference>
<dbReference type="GO" id="GO:0005576">
    <property type="term" value="C:extracellular region"/>
    <property type="evidence" value="ECO:0007669"/>
    <property type="project" value="InterPro"/>
</dbReference>
<dbReference type="InterPro" id="IPR014044">
    <property type="entry name" value="CAP_dom"/>
</dbReference>
<dbReference type="PROSITE" id="PS01009">
    <property type="entry name" value="CRISP_1"/>
    <property type="match status" value="1"/>
</dbReference>
<dbReference type="CDD" id="cd05382">
    <property type="entry name" value="CAP_GAPR1-like"/>
    <property type="match status" value="1"/>
</dbReference>
<reference evidence="2" key="1">
    <citation type="submission" date="2024-06" db="EMBL/GenBank/DDBJ databases">
        <authorList>
            <person name="Liu X."/>
            <person name="Lenzi L."/>
            <person name="Haldenby T S."/>
            <person name="Uol C."/>
        </authorList>
    </citation>
    <scope>NUCLEOTIDE SEQUENCE</scope>
</reference>